<feature type="compositionally biased region" description="Acidic residues" evidence="1">
    <location>
        <begin position="201"/>
        <end position="217"/>
    </location>
</feature>
<feature type="region of interest" description="Disordered" evidence="1">
    <location>
        <begin position="640"/>
        <end position="686"/>
    </location>
</feature>
<feature type="compositionally biased region" description="Basic and acidic residues" evidence="1">
    <location>
        <begin position="173"/>
        <end position="200"/>
    </location>
</feature>
<feature type="compositionally biased region" description="Polar residues" evidence="1">
    <location>
        <begin position="144"/>
        <end position="155"/>
    </location>
</feature>
<feature type="compositionally biased region" description="Polar residues" evidence="1">
    <location>
        <begin position="48"/>
        <end position="58"/>
    </location>
</feature>
<feature type="region of interest" description="Disordered" evidence="1">
    <location>
        <begin position="560"/>
        <end position="626"/>
    </location>
</feature>
<keyword evidence="3" id="KW-1185">Reference proteome</keyword>
<feature type="compositionally biased region" description="Polar residues" evidence="1">
    <location>
        <begin position="476"/>
        <end position="485"/>
    </location>
</feature>
<feature type="compositionally biased region" description="Polar residues" evidence="1">
    <location>
        <begin position="319"/>
        <end position="329"/>
    </location>
</feature>
<feature type="compositionally biased region" description="Low complexity" evidence="1">
    <location>
        <begin position="486"/>
        <end position="502"/>
    </location>
</feature>
<accession>A0AAE1ERK6</accession>
<dbReference type="EMBL" id="JAWQEG010004803">
    <property type="protein sequence ID" value="KAK3860157.1"/>
    <property type="molecule type" value="Genomic_DNA"/>
</dbReference>
<gene>
    <name evidence="2" type="ORF">Pcinc_033770</name>
</gene>
<dbReference type="Proteomes" id="UP001286313">
    <property type="component" value="Unassembled WGS sequence"/>
</dbReference>
<feature type="region of interest" description="Disordered" evidence="1">
    <location>
        <begin position="707"/>
        <end position="730"/>
    </location>
</feature>
<comment type="caution">
    <text evidence="2">The sequence shown here is derived from an EMBL/GenBank/DDBJ whole genome shotgun (WGS) entry which is preliminary data.</text>
</comment>
<feature type="compositionally biased region" description="Basic and acidic residues" evidence="1">
    <location>
        <begin position="108"/>
        <end position="131"/>
    </location>
</feature>
<feature type="compositionally biased region" description="Low complexity" evidence="1">
    <location>
        <begin position="568"/>
        <end position="598"/>
    </location>
</feature>
<dbReference type="AlphaFoldDB" id="A0AAE1ERK6"/>
<feature type="compositionally biased region" description="Acidic residues" evidence="1">
    <location>
        <begin position="333"/>
        <end position="359"/>
    </location>
</feature>
<feature type="region of interest" description="Disordered" evidence="1">
    <location>
        <begin position="473"/>
        <end position="517"/>
    </location>
</feature>
<feature type="region of interest" description="Disordered" evidence="1">
    <location>
        <begin position="319"/>
        <end position="362"/>
    </location>
</feature>
<name>A0AAE1ERK6_PETCI</name>
<organism evidence="2 3">
    <name type="scientific">Petrolisthes cinctipes</name>
    <name type="common">Flat porcelain crab</name>
    <dbReference type="NCBI Taxonomy" id="88211"/>
    <lineage>
        <taxon>Eukaryota</taxon>
        <taxon>Metazoa</taxon>
        <taxon>Ecdysozoa</taxon>
        <taxon>Arthropoda</taxon>
        <taxon>Crustacea</taxon>
        <taxon>Multicrustacea</taxon>
        <taxon>Malacostraca</taxon>
        <taxon>Eumalacostraca</taxon>
        <taxon>Eucarida</taxon>
        <taxon>Decapoda</taxon>
        <taxon>Pleocyemata</taxon>
        <taxon>Anomura</taxon>
        <taxon>Galatheoidea</taxon>
        <taxon>Porcellanidae</taxon>
        <taxon>Petrolisthes</taxon>
    </lineage>
</organism>
<feature type="compositionally biased region" description="Basic and acidic residues" evidence="1">
    <location>
        <begin position="156"/>
        <end position="165"/>
    </location>
</feature>
<feature type="compositionally biased region" description="Basic and acidic residues" evidence="1">
    <location>
        <begin position="83"/>
        <end position="101"/>
    </location>
</feature>
<feature type="compositionally biased region" description="Acidic residues" evidence="1">
    <location>
        <begin position="236"/>
        <end position="251"/>
    </location>
</feature>
<sequence length="979" mass="108423">MVNSAVINVSDEVLVASDGAVVISEEPSRVSEVSAILSASAVERDESATASTMSSSVISDDDPLVTSEASSLAKQSTPTATSRLKESEETHDINTRDENDKVSFVIPDLEHAQHDVSREAEENIEHEDSRNDNGNAGDNKRGNVDNTLPVNSKQECNNKHTETQRSDNIVDGNRVEELRVDIENGVSMDDKNDVQEREINDTQDNDEEESSDDETEPSNDRVEENQVRVGENEEIQHDEENESIENSESEGVEWAVRVGDIKVLKCHYLVLEVRSAVSLTKQHFDLARTHLCRCWWWWNLWVRPRGSKRVPWLCIQSPTPAGSTHNQQINNNDDYDDDDDDDDDDEDDDSDNDDDDNADGEIKDSWWQRVELHEYLWRDRGDGNLCLLTPLSVSTPIEDTTTPQPPRNNMCVGDAFNVDTKATAVCGASNSIIDNSNTAESTPSGSIPVTNSKVTTDALGNAKAVSTESIVDCTTKENPPVTNSGDNTGDSSTNDCDTSSNNVPRQKAATGDNHMVTGTSKQYRTSLLLAFPRFLSNTVSPQNVCCEVLGILDRVLEESKDQGKTAEGHGQTGEVQEQVQEGQAASGSQEQAAVSQEQIGGHAKDGEGRERAGMGQGETGSEPQVGMDQEAATGNIKQDVGEAATKHQEQVSGEDKIATGKQEQAEETDNGRRENTAKGKQITSAFNNPLGKEQLTWLQSLFVSDMKTDTTPQDKGSGRSNNNNNNSGGRNMDECSGYLEKKVDLVICKNFINKCKAARISYVSGFMTSVSLATASLLGVMGECERCSGEVVIRQRVWVQREWPDPPYAWHDHEERSRRRERFVTPLISLTVPKQSDSAASFWETARHVHKQYWEMPRYNRVKECIHFAQPNEDRMEQFSPPRYPIVDLTLAGAICNCTKNEEYPSHKSWSGKCVSLLATHKLTELKHFLLKQSLQLSVCEETQALQFTIKNHPHLPASIAQNFAEKIVAFLTLSLNSR</sequence>
<feature type="compositionally biased region" description="Low complexity" evidence="1">
    <location>
        <begin position="718"/>
        <end position="730"/>
    </location>
</feature>
<proteinExistence type="predicted"/>
<evidence type="ECO:0000256" key="1">
    <source>
        <dbReference type="SAM" id="MobiDB-lite"/>
    </source>
</evidence>
<feature type="compositionally biased region" description="Polar residues" evidence="1">
    <location>
        <begin position="67"/>
        <end position="82"/>
    </location>
</feature>
<protein>
    <submittedName>
        <fullName evidence="2">Uncharacterized protein</fullName>
    </submittedName>
</protein>
<evidence type="ECO:0000313" key="2">
    <source>
        <dbReference type="EMBL" id="KAK3860157.1"/>
    </source>
</evidence>
<feature type="region of interest" description="Disordered" evidence="1">
    <location>
        <begin position="43"/>
        <end position="251"/>
    </location>
</feature>
<evidence type="ECO:0000313" key="3">
    <source>
        <dbReference type="Proteomes" id="UP001286313"/>
    </source>
</evidence>
<feature type="compositionally biased region" description="Basic and acidic residues" evidence="1">
    <location>
        <begin position="602"/>
        <end position="612"/>
    </location>
</feature>
<reference evidence="2" key="1">
    <citation type="submission" date="2023-10" db="EMBL/GenBank/DDBJ databases">
        <title>Genome assemblies of two species of porcelain crab, Petrolisthes cinctipes and Petrolisthes manimaculis (Anomura: Porcellanidae).</title>
        <authorList>
            <person name="Angst P."/>
        </authorList>
    </citation>
    <scope>NUCLEOTIDE SEQUENCE</scope>
    <source>
        <strain evidence="2">PB745_01</strain>
        <tissue evidence="2">Gill</tissue>
    </source>
</reference>
<feature type="compositionally biased region" description="Basic and acidic residues" evidence="1">
    <location>
        <begin position="644"/>
        <end position="658"/>
    </location>
</feature>
<feature type="compositionally biased region" description="Basic and acidic residues" evidence="1">
    <location>
        <begin position="218"/>
        <end position="235"/>
    </location>
</feature>